<comment type="cofactor">
    <cofactor evidence="10">
        <name>Mn(2+)</name>
        <dbReference type="ChEBI" id="CHEBI:29035"/>
    </cofactor>
</comment>
<dbReference type="SUPFAM" id="SSF50370">
    <property type="entry name" value="Ricin B-like lectins"/>
    <property type="match status" value="1"/>
</dbReference>
<dbReference type="Gene3D" id="2.80.10.50">
    <property type="match status" value="1"/>
</dbReference>
<organism evidence="13 14">
    <name type="scientific">Priapulus caudatus</name>
    <name type="common">Priapulid worm</name>
    <dbReference type="NCBI Taxonomy" id="37621"/>
    <lineage>
        <taxon>Eukaryota</taxon>
        <taxon>Metazoa</taxon>
        <taxon>Ecdysozoa</taxon>
        <taxon>Scalidophora</taxon>
        <taxon>Priapulida</taxon>
        <taxon>Priapulimorpha</taxon>
        <taxon>Priapulimorphida</taxon>
        <taxon>Priapulidae</taxon>
        <taxon>Priapulus</taxon>
    </lineage>
</organism>
<proteinExistence type="inferred from homology"/>
<evidence type="ECO:0000256" key="9">
    <source>
        <dbReference type="ARBA" id="ARBA00023157"/>
    </source>
</evidence>
<keyword evidence="5" id="KW-0735">Signal-anchor</keyword>
<feature type="transmembrane region" description="Helical" evidence="10">
    <location>
        <begin position="9"/>
        <end position="27"/>
    </location>
</feature>
<dbReference type="PANTHER" id="PTHR11675">
    <property type="entry name" value="N-ACETYLGALACTOSAMINYLTRANSFERASE"/>
    <property type="match status" value="1"/>
</dbReference>
<keyword evidence="10" id="KW-0808">Transferase</keyword>
<dbReference type="InterPro" id="IPR001173">
    <property type="entry name" value="Glyco_trans_2-like"/>
</dbReference>
<keyword evidence="10" id="KW-0328">Glycosyltransferase</keyword>
<dbReference type="Proteomes" id="UP000695022">
    <property type="component" value="Unplaced"/>
</dbReference>
<dbReference type="RefSeq" id="XP_014672986.1">
    <property type="nucleotide sequence ID" value="XM_014817500.1"/>
</dbReference>
<evidence type="ECO:0000259" key="12">
    <source>
        <dbReference type="SMART" id="SM00458"/>
    </source>
</evidence>
<evidence type="ECO:0000256" key="7">
    <source>
        <dbReference type="ARBA" id="ARBA00023034"/>
    </source>
</evidence>
<keyword evidence="13" id="KW-1185">Reference proteome</keyword>
<keyword evidence="8 10" id="KW-0472">Membrane</keyword>
<dbReference type="InterPro" id="IPR029044">
    <property type="entry name" value="Nucleotide-diphossugar_trans"/>
</dbReference>
<evidence type="ECO:0000256" key="8">
    <source>
        <dbReference type="ARBA" id="ARBA00023136"/>
    </source>
</evidence>
<dbReference type="InterPro" id="IPR035992">
    <property type="entry name" value="Ricin_B-like_lectins"/>
</dbReference>
<accession>A0ABM1ELB5</accession>
<keyword evidence="10" id="KW-0464">Manganese</keyword>
<evidence type="ECO:0000256" key="11">
    <source>
        <dbReference type="SAM" id="MobiDB-lite"/>
    </source>
</evidence>
<feature type="region of interest" description="Disordered" evidence="11">
    <location>
        <begin position="34"/>
        <end position="57"/>
    </location>
</feature>
<evidence type="ECO:0000256" key="1">
    <source>
        <dbReference type="ARBA" id="ARBA00004323"/>
    </source>
</evidence>
<evidence type="ECO:0000256" key="3">
    <source>
        <dbReference type="ARBA" id="ARBA00022692"/>
    </source>
</evidence>
<evidence type="ECO:0000256" key="4">
    <source>
        <dbReference type="ARBA" id="ARBA00022734"/>
    </source>
</evidence>
<keyword evidence="6 10" id="KW-1133">Transmembrane helix</keyword>
<dbReference type="Pfam" id="PF00652">
    <property type="entry name" value="Ricin_B_lectin"/>
    <property type="match status" value="1"/>
</dbReference>
<evidence type="ECO:0000256" key="5">
    <source>
        <dbReference type="ARBA" id="ARBA00022968"/>
    </source>
</evidence>
<evidence type="ECO:0000313" key="14">
    <source>
        <dbReference type="RefSeq" id="XP_014672986.1"/>
    </source>
</evidence>
<comment type="pathway">
    <text evidence="10">Protein modification; protein glycosylation.</text>
</comment>
<dbReference type="PROSITE" id="PS50231">
    <property type="entry name" value="RICIN_B_LECTIN"/>
    <property type="match status" value="1"/>
</dbReference>
<evidence type="ECO:0000313" key="13">
    <source>
        <dbReference type="Proteomes" id="UP000695022"/>
    </source>
</evidence>
<feature type="domain" description="Ricin B lectin" evidence="12">
    <location>
        <begin position="441"/>
        <end position="558"/>
    </location>
</feature>
<dbReference type="SMART" id="SM00458">
    <property type="entry name" value="RICIN"/>
    <property type="match status" value="1"/>
</dbReference>
<dbReference type="InterPro" id="IPR000772">
    <property type="entry name" value="Ricin_B_lectin"/>
</dbReference>
<dbReference type="EC" id="2.4.1.-" evidence="10"/>
<dbReference type="Pfam" id="PF00535">
    <property type="entry name" value="Glycos_transf_2"/>
    <property type="match status" value="1"/>
</dbReference>
<dbReference type="Gene3D" id="3.90.550.10">
    <property type="entry name" value="Spore Coat Polysaccharide Biosynthesis Protein SpsA, Chain A"/>
    <property type="match status" value="1"/>
</dbReference>
<protein>
    <recommendedName>
        <fullName evidence="10">Polypeptide N-acetylgalactosaminyltransferase</fullName>
        <ecNumber evidence="10">2.4.1.-</ecNumber>
    </recommendedName>
    <alternativeName>
        <fullName evidence="10">Protein-UDP acetylgalactosaminyltransferase</fullName>
    </alternativeName>
</protein>
<keyword evidence="4 10" id="KW-0430">Lectin</keyword>
<dbReference type="CDD" id="cd02510">
    <property type="entry name" value="pp-GalNAc-T"/>
    <property type="match status" value="1"/>
</dbReference>
<comment type="similarity">
    <text evidence="2 10">Belongs to the glycosyltransferase 2 family. GalNAc-T subfamily.</text>
</comment>
<reference evidence="14" key="1">
    <citation type="submission" date="2025-08" db="UniProtKB">
        <authorList>
            <consortium name="RefSeq"/>
        </authorList>
    </citation>
    <scope>IDENTIFICATION</scope>
</reference>
<feature type="region of interest" description="Disordered" evidence="11">
    <location>
        <begin position="82"/>
        <end position="112"/>
    </location>
</feature>
<dbReference type="GeneID" id="106813364"/>
<dbReference type="PANTHER" id="PTHR11675:SF119">
    <property type="entry name" value="POLYPEPTIDE N-ACETYLGALACTOSAMINYLTRANSFERASE 2"/>
    <property type="match status" value="1"/>
</dbReference>
<evidence type="ECO:0000256" key="2">
    <source>
        <dbReference type="ARBA" id="ARBA00005680"/>
    </source>
</evidence>
<name>A0ABM1ELB5_PRICU</name>
<dbReference type="SUPFAM" id="SSF53448">
    <property type="entry name" value="Nucleotide-diphospho-sugar transferases"/>
    <property type="match status" value="1"/>
</dbReference>
<evidence type="ECO:0000256" key="10">
    <source>
        <dbReference type="RuleBase" id="RU361242"/>
    </source>
</evidence>
<keyword evidence="3 10" id="KW-0812">Transmembrane</keyword>
<keyword evidence="9 10" id="KW-1015">Disulfide bond</keyword>
<evidence type="ECO:0000256" key="6">
    <source>
        <dbReference type="ARBA" id="ARBA00022989"/>
    </source>
</evidence>
<comment type="subcellular location">
    <subcellularLocation>
        <location evidence="1 10">Golgi apparatus membrane</location>
        <topology evidence="1 10">Single-pass type II membrane protein</topology>
    </subcellularLocation>
</comment>
<keyword evidence="7 10" id="KW-0333">Golgi apparatus</keyword>
<dbReference type="CDD" id="cd23441">
    <property type="entry name" value="beta-trefoil_Ricin_GALNT14-like"/>
    <property type="match status" value="1"/>
</dbReference>
<gene>
    <name evidence="14" type="primary">LOC106813364</name>
</gene>
<dbReference type="InterPro" id="IPR045885">
    <property type="entry name" value="GalNAc-T"/>
</dbReference>
<sequence length="567" mass="64123">MAIVKRRRLVFLIFLAGWLVGVVYYSIHEMGGGGGGGGGGSGPVDDSSPWPRLGRKPLRKRYRMRQGRIHLDLDERSYVTDKGSAKGLAPGDNAQSRHAFNRTASDKIRSDRSIPDTRHQLCKAALYDEDLPATSVIITFHNEARSTLLRTVISVLNRSPVELVKEVILVDDYSNDPADGQLLTSIPKVKLLRNQRREGLVRSRVRGADLAKGEILTFLDSHCEANIDWLQPLLQRVKENPSAVVSPVIDVISDDTFQYFSSSAELRGGFDWSLHFKWEPIPKDARGKMKTPIDAIKTPVISGGLFVVNKTWWVQLGKYDQMLDIWGGENFEISFKTWMCGGSLEITPCSRVGHVFRKFHPYTFPDGNAATYIRNSRRIAEVWMDEFKRYYYAARPGAKTTSFGSIAERQALRESLKCQSFRWYIENIYPELELPSVDELASGQIKQGELCLDAHKKQPGERPVVSECLSPRDSQEWTYNKRGFLITYSSLCLAVSDKQHVIVDHCSKEDQQQHWHRKGRAIIHAKSKKCMDSLNSATMGLAVLDCSPGTYTQLWDFTLELQTQHVV</sequence>